<evidence type="ECO:0000256" key="3">
    <source>
        <dbReference type="SAM" id="MobiDB-lite"/>
    </source>
</evidence>
<feature type="region of interest" description="Disordered" evidence="3">
    <location>
        <begin position="201"/>
        <end position="264"/>
    </location>
</feature>
<dbReference type="EMBL" id="KN880455">
    <property type="protein sequence ID" value="KIY71391.1"/>
    <property type="molecule type" value="Genomic_DNA"/>
</dbReference>
<dbReference type="GO" id="GO:0016567">
    <property type="term" value="P:protein ubiquitination"/>
    <property type="evidence" value="ECO:0007669"/>
    <property type="project" value="TreeGrafter"/>
</dbReference>
<protein>
    <recommendedName>
        <fullName evidence="4">YDG domain-containing protein</fullName>
    </recommendedName>
</protein>
<dbReference type="Proteomes" id="UP000054007">
    <property type="component" value="Unassembled WGS sequence"/>
</dbReference>
<feature type="compositionally biased region" description="Low complexity" evidence="3">
    <location>
        <begin position="208"/>
        <end position="219"/>
    </location>
</feature>
<reference evidence="5 6" key="1">
    <citation type="journal article" date="2015" name="Fungal Genet. Biol.">
        <title>Evolution of novel wood decay mechanisms in Agaricales revealed by the genome sequences of Fistulina hepatica and Cylindrobasidium torrendii.</title>
        <authorList>
            <person name="Floudas D."/>
            <person name="Held B.W."/>
            <person name="Riley R."/>
            <person name="Nagy L.G."/>
            <person name="Koehler G."/>
            <person name="Ransdell A.S."/>
            <person name="Younus H."/>
            <person name="Chow J."/>
            <person name="Chiniquy J."/>
            <person name="Lipzen A."/>
            <person name="Tritt A."/>
            <person name="Sun H."/>
            <person name="Haridas S."/>
            <person name="LaButti K."/>
            <person name="Ohm R.A."/>
            <person name="Kues U."/>
            <person name="Blanchette R.A."/>
            <person name="Grigoriev I.V."/>
            <person name="Minto R.E."/>
            <person name="Hibbett D.S."/>
        </authorList>
    </citation>
    <scope>NUCLEOTIDE SEQUENCE [LARGE SCALE GENOMIC DNA]</scope>
    <source>
        <strain evidence="5 6">FP15055 ss-10</strain>
    </source>
</reference>
<feature type="compositionally biased region" description="Basic and acidic residues" evidence="3">
    <location>
        <begin position="228"/>
        <end position="242"/>
    </location>
</feature>
<dbReference type="PANTHER" id="PTHR14140:SF27">
    <property type="entry name" value="OS04G0289800 PROTEIN"/>
    <property type="match status" value="1"/>
</dbReference>
<dbReference type="GO" id="GO:0061630">
    <property type="term" value="F:ubiquitin protein ligase activity"/>
    <property type="evidence" value="ECO:0007669"/>
    <property type="project" value="TreeGrafter"/>
</dbReference>
<organism evidence="5 6">
    <name type="scientific">Cylindrobasidium torrendii FP15055 ss-10</name>
    <dbReference type="NCBI Taxonomy" id="1314674"/>
    <lineage>
        <taxon>Eukaryota</taxon>
        <taxon>Fungi</taxon>
        <taxon>Dikarya</taxon>
        <taxon>Basidiomycota</taxon>
        <taxon>Agaricomycotina</taxon>
        <taxon>Agaricomycetes</taxon>
        <taxon>Agaricomycetidae</taxon>
        <taxon>Agaricales</taxon>
        <taxon>Marasmiineae</taxon>
        <taxon>Physalacriaceae</taxon>
        <taxon>Cylindrobasidium</taxon>
    </lineage>
</organism>
<name>A0A0D7BP74_9AGAR</name>
<dbReference type="InterPro" id="IPR036987">
    <property type="entry name" value="SRA-YDG_sf"/>
</dbReference>
<dbReference type="GO" id="GO:0005634">
    <property type="term" value="C:nucleus"/>
    <property type="evidence" value="ECO:0007669"/>
    <property type="project" value="UniProtKB-SubCell"/>
</dbReference>
<dbReference type="Gene3D" id="2.30.280.10">
    <property type="entry name" value="SRA-YDG"/>
    <property type="match status" value="1"/>
</dbReference>
<feature type="compositionally biased region" description="Basic and acidic residues" evidence="3">
    <location>
        <begin position="9"/>
        <end position="26"/>
    </location>
</feature>
<dbReference type="PROSITE" id="PS51015">
    <property type="entry name" value="YDG"/>
    <property type="match status" value="1"/>
</dbReference>
<dbReference type="AlphaFoldDB" id="A0A0D7BP74"/>
<keyword evidence="6" id="KW-1185">Reference proteome</keyword>
<dbReference type="InterPro" id="IPR045134">
    <property type="entry name" value="UHRF1/2-like"/>
</dbReference>
<dbReference type="SMART" id="SM00466">
    <property type="entry name" value="SRA"/>
    <property type="match status" value="1"/>
</dbReference>
<comment type="subcellular location">
    <subcellularLocation>
        <location evidence="2">Nucleus</location>
    </subcellularLocation>
</comment>
<evidence type="ECO:0000256" key="1">
    <source>
        <dbReference type="ARBA" id="ARBA00023242"/>
    </source>
</evidence>
<dbReference type="GO" id="GO:0044027">
    <property type="term" value="P:negative regulation of gene expression via chromosomal CpG island methylation"/>
    <property type="evidence" value="ECO:0007669"/>
    <property type="project" value="TreeGrafter"/>
</dbReference>
<dbReference type="STRING" id="1314674.A0A0D7BP74"/>
<dbReference type="Pfam" id="PF02182">
    <property type="entry name" value="SAD_SRA"/>
    <property type="match status" value="1"/>
</dbReference>
<evidence type="ECO:0000256" key="2">
    <source>
        <dbReference type="PROSITE-ProRule" id="PRU00358"/>
    </source>
</evidence>
<evidence type="ECO:0000313" key="6">
    <source>
        <dbReference type="Proteomes" id="UP000054007"/>
    </source>
</evidence>
<feature type="domain" description="YDG" evidence="4">
    <location>
        <begin position="40"/>
        <end position="184"/>
    </location>
</feature>
<evidence type="ECO:0000259" key="4">
    <source>
        <dbReference type="PROSITE" id="PS51015"/>
    </source>
</evidence>
<dbReference type="SUPFAM" id="SSF88697">
    <property type="entry name" value="PUA domain-like"/>
    <property type="match status" value="1"/>
</dbReference>
<dbReference type="InterPro" id="IPR015947">
    <property type="entry name" value="PUA-like_sf"/>
</dbReference>
<accession>A0A0D7BP74</accession>
<proteinExistence type="predicted"/>
<evidence type="ECO:0000313" key="5">
    <source>
        <dbReference type="EMBL" id="KIY71391.1"/>
    </source>
</evidence>
<dbReference type="InterPro" id="IPR003105">
    <property type="entry name" value="SRA_YDG"/>
</dbReference>
<feature type="region of interest" description="Disordered" evidence="3">
    <location>
        <begin position="1"/>
        <end position="26"/>
    </location>
</feature>
<dbReference type="OrthoDB" id="2270193at2759"/>
<dbReference type="PANTHER" id="PTHR14140">
    <property type="entry name" value="E3 UBIQUITIN-PROTEIN LIGASE UHRF-RELATED"/>
    <property type="match status" value="1"/>
</dbReference>
<sequence>MSSPTPTTKKHEQAQEAVKREAKKESLKANSRLRTAHINGHIPGYPPGALFVSRADCCMKKVHSTVQGGIHKHAGMAYSICLSGGFIDDEDHGSYFYYTGCGGRSYPGYQQIGDQSWEHSYNRCLKTAYLTKAPIRVIRGHKSHYPPTFGDSTVVRYDGLYRITKIYTESGQAGFTMCKMLFQRLTDQNCPPSTYADAAVDPIDSAWSPPTEISPTPTEAKPRRPRKDRKDNKSTPTEDRPVPDGTTGNRPMGEVKQEMVEGPLPPVARIFDPVLQSRRELVLDKDVAANPPRAYQIQVVQPLGPPGMD</sequence>
<keyword evidence="1 2" id="KW-0539">Nucleus</keyword>
<gene>
    <name evidence="5" type="ORF">CYLTODRAFT_418928</name>
</gene>